<reference evidence="1" key="1">
    <citation type="journal article" date="2019" name="MBio">
        <title>Virus Genomes from Deep Sea Sediments Expand the Ocean Megavirome and Support Independent Origins of Viral Gigantism.</title>
        <authorList>
            <person name="Backstrom D."/>
            <person name="Yutin N."/>
            <person name="Jorgensen S.L."/>
            <person name="Dharamshi J."/>
            <person name="Homa F."/>
            <person name="Zaremba-Niedwiedzka K."/>
            <person name="Spang A."/>
            <person name="Wolf Y.I."/>
            <person name="Koonin E.V."/>
            <person name="Ettema T.J."/>
        </authorList>
    </citation>
    <scope>NUCLEOTIDE SEQUENCE</scope>
</reference>
<name>A0A481Z4X4_9VIRU</name>
<gene>
    <name evidence="1" type="ORF">LCPAC201_02440</name>
</gene>
<accession>A0A481Z4X4</accession>
<proteinExistence type="predicted"/>
<sequence length="209" mass="23761">MQTLYDISPTFVELANETFQAAGSWWFDQIRTDGIIRFGDSSYKEMEFKSNLLIASLGGPRKSKKELPKNARQIFIDTLTKTSREISKGYGTVPKFPTDVLSYSFSVDYGVTDESALASALKSIGIPLRGNPLPMKTDIGLQPGLVTKYPHIIIYSDKDKWLKIWGEIETKVVSWDGKELILDTKLRKNEQYFETKLVSPKELYDFLSQ</sequence>
<protein>
    <submittedName>
        <fullName evidence="1">Uncharacterized protein</fullName>
    </submittedName>
</protein>
<evidence type="ECO:0000313" key="1">
    <source>
        <dbReference type="EMBL" id="QBK90943.1"/>
    </source>
</evidence>
<organism evidence="1">
    <name type="scientific">Pithovirus LCPAC201</name>
    <dbReference type="NCBI Taxonomy" id="2506591"/>
    <lineage>
        <taxon>Viruses</taxon>
        <taxon>Pithoviruses</taxon>
    </lineage>
</organism>
<dbReference type="EMBL" id="MK500504">
    <property type="protein sequence ID" value="QBK90943.1"/>
    <property type="molecule type" value="Genomic_DNA"/>
</dbReference>